<dbReference type="InterPro" id="IPR051783">
    <property type="entry name" value="NAD(P)-dependent_oxidoreduct"/>
</dbReference>
<organism evidence="2 3">
    <name type="scientific">Deminuibacter soli</name>
    <dbReference type="NCBI Taxonomy" id="2291815"/>
    <lineage>
        <taxon>Bacteria</taxon>
        <taxon>Pseudomonadati</taxon>
        <taxon>Bacteroidota</taxon>
        <taxon>Chitinophagia</taxon>
        <taxon>Chitinophagales</taxon>
        <taxon>Chitinophagaceae</taxon>
        <taxon>Deminuibacter</taxon>
    </lineage>
</organism>
<reference evidence="2 3" key="1">
    <citation type="submission" date="2018-08" db="EMBL/GenBank/DDBJ databases">
        <title>Chitinophagaceae sp. K23C18032701, a novel bacterium isolated from forest soil.</title>
        <authorList>
            <person name="Wang C."/>
        </authorList>
    </citation>
    <scope>NUCLEOTIDE SEQUENCE [LARGE SCALE GENOMIC DNA]</scope>
    <source>
        <strain evidence="2 3">K23C18032701</strain>
    </source>
</reference>
<gene>
    <name evidence="2" type="ORF">DXN05_19630</name>
</gene>
<sequence>MRVFVTGATGFVGSAVVHELITAGHQVLGLARSPEGAQLLTAAGAEVHPGDLYDIDSLRSGAAVSDGVIHTGFNHDFSKFKESCEHDRRVIEAFGDVLEGSARPLIITSAIGLLPKGSIVNETDMPIAGLNPRIASEEAADVAAGRGVRASVVRLPPSTHGAGDHGFVPMLANIAREKGVSVYPGDALNCWPAVHRYDAAKLYRLALEKAAAGGTRYHAVAEEGIAFRDIATAIARGLNVPAVSTSKEEAAAHFGWFAHFAAMDIRASADQTKQALNWQPTQPGLLADMAASYFSAK</sequence>
<dbReference type="GO" id="GO:0005737">
    <property type="term" value="C:cytoplasm"/>
    <property type="evidence" value="ECO:0007669"/>
    <property type="project" value="TreeGrafter"/>
</dbReference>
<evidence type="ECO:0000259" key="1">
    <source>
        <dbReference type="Pfam" id="PF01370"/>
    </source>
</evidence>
<evidence type="ECO:0000313" key="2">
    <source>
        <dbReference type="EMBL" id="RFM26541.1"/>
    </source>
</evidence>
<dbReference type="RefSeq" id="WP_116849095.1">
    <property type="nucleotide sequence ID" value="NZ_QTJU01000009.1"/>
</dbReference>
<keyword evidence="3" id="KW-1185">Reference proteome</keyword>
<dbReference type="GO" id="GO:0004029">
    <property type="term" value="F:aldehyde dehydrogenase (NAD+) activity"/>
    <property type="evidence" value="ECO:0007669"/>
    <property type="project" value="TreeGrafter"/>
</dbReference>
<dbReference type="InterPro" id="IPR001509">
    <property type="entry name" value="Epimerase_deHydtase"/>
</dbReference>
<dbReference type="AlphaFoldDB" id="A0A3E1NFF5"/>
<dbReference type="Pfam" id="PF01370">
    <property type="entry name" value="Epimerase"/>
    <property type="match status" value="1"/>
</dbReference>
<dbReference type="OrthoDB" id="9807212at2"/>
<dbReference type="EMBL" id="QTJU01000009">
    <property type="protein sequence ID" value="RFM26541.1"/>
    <property type="molecule type" value="Genomic_DNA"/>
</dbReference>
<dbReference type="Gene3D" id="3.40.50.720">
    <property type="entry name" value="NAD(P)-binding Rossmann-like Domain"/>
    <property type="match status" value="1"/>
</dbReference>
<evidence type="ECO:0000313" key="3">
    <source>
        <dbReference type="Proteomes" id="UP000261284"/>
    </source>
</evidence>
<comment type="caution">
    <text evidence="2">The sequence shown here is derived from an EMBL/GenBank/DDBJ whole genome shotgun (WGS) entry which is preliminary data.</text>
</comment>
<dbReference type="InterPro" id="IPR036291">
    <property type="entry name" value="NAD(P)-bd_dom_sf"/>
</dbReference>
<dbReference type="CDD" id="cd05262">
    <property type="entry name" value="SDR_a7"/>
    <property type="match status" value="1"/>
</dbReference>
<proteinExistence type="predicted"/>
<dbReference type="Proteomes" id="UP000261284">
    <property type="component" value="Unassembled WGS sequence"/>
</dbReference>
<accession>A0A3E1NFF5</accession>
<dbReference type="PANTHER" id="PTHR48079:SF6">
    <property type="entry name" value="NAD(P)-BINDING DOMAIN-CONTAINING PROTEIN-RELATED"/>
    <property type="match status" value="1"/>
</dbReference>
<name>A0A3E1NFF5_9BACT</name>
<feature type="domain" description="NAD-dependent epimerase/dehydratase" evidence="1">
    <location>
        <begin position="3"/>
        <end position="72"/>
    </location>
</feature>
<dbReference type="PANTHER" id="PTHR48079">
    <property type="entry name" value="PROTEIN YEEZ"/>
    <property type="match status" value="1"/>
</dbReference>
<protein>
    <submittedName>
        <fullName evidence="2">NAD-dependent epimerase/dehydratase family protein</fullName>
    </submittedName>
</protein>
<dbReference type="SUPFAM" id="SSF51735">
    <property type="entry name" value="NAD(P)-binding Rossmann-fold domains"/>
    <property type="match status" value="1"/>
</dbReference>